<feature type="region of interest" description="Disordered" evidence="1">
    <location>
        <begin position="694"/>
        <end position="714"/>
    </location>
</feature>
<proteinExistence type="predicted"/>
<accession>A0A556V747</accession>
<dbReference type="Proteomes" id="UP000319801">
    <property type="component" value="Unassembled WGS sequence"/>
</dbReference>
<dbReference type="AlphaFoldDB" id="A0A556V747"/>
<feature type="compositionally biased region" description="Polar residues" evidence="1">
    <location>
        <begin position="70"/>
        <end position="96"/>
    </location>
</feature>
<keyword evidence="3" id="KW-1185">Reference proteome</keyword>
<evidence type="ECO:0000313" key="3">
    <source>
        <dbReference type="Proteomes" id="UP000319801"/>
    </source>
</evidence>
<feature type="region of interest" description="Disordered" evidence="1">
    <location>
        <begin position="218"/>
        <end position="249"/>
    </location>
</feature>
<name>A0A556V747_BAGYA</name>
<feature type="compositionally biased region" description="Basic and acidic residues" evidence="1">
    <location>
        <begin position="53"/>
        <end position="67"/>
    </location>
</feature>
<feature type="compositionally biased region" description="Low complexity" evidence="1">
    <location>
        <begin position="327"/>
        <end position="336"/>
    </location>
</feature>
<organism evidence="2 3">
    <name type="scientific">Bagarius yarrelli</name>
    <name type="common">Goonch</name>
    <name type="synonym">Bagrus yarrelli</name>
    <dbReference type="NCBI Taxonomy" id="175774"/>
    <lineage>
        <taxon>Eukaryota</taxon>
        <taxon>Metazoa</taxon>
        <taxon>Chordata</taxon>
        <taxon>Craniata</taxon>
        <taxon>Vertebrata</taxon>
        <taxon>Euteleostomi</taxon>
        <taxon>Actinopterygii</taxon>
        <taxon>Neopterygii</taxon>
        <taxon>Teleostei</taxon>
        <taxon>Ostariophysi</taxon>
        <taxon>Siluriformes</taxon>
        <taxon>Sisoridae</taxon>
        <taxon>Sisorinae</taxon>
        <taxon>Bagarius</taxon>
    </lineage>
</organism>
<evidence type="ECO:0000256" key="1">
    <source>
        <dbReference type="SAM" id="MobiDB-lite"/>
    </source>
</evidence>
<feature type="compositionally biased region" description="Basic and acidic residues" evidence="1">
    <location>
        <begin position="7"/>
        <end position="23"/>
    </location>
</feature>
<evidence type="ECO:0000313" key="2">
    <source>
        <dbReference type="EMBL" id="TSX72102.1"/>
    </source>
</evidence>
<feature type="region of interest" description="Disordered" evidence="1">
    <location>
        <begin position="1"/>
        <end position="168"/>
    </location>
</feature>
<sequence length="732" mass="83251">MRSSSTRKNEPNTETTDKLKHLASEQPQIDSFQSDKCQSEGSQSGDPKASKIQKADSTKVALDESCHIEQPSSDLTCGTFSQRNQVQVEPNQMQNDHASKANPLQREDLQKNNSQSEKLTRNTRHQHSIQRGKVLNKGKTDFSLGTDKQSSSSSDHPTQKTTKIKREDFPEHDVTYFRNSQKLLAQRPQHLRENYPEMSPFQNQESSFLMDDTLHSRDHKPQEAHSGASINLPPFENDMQRKTHPRDQLRPRTPEVEWRGLQHRMAAPRGHAPVQSRFSRGPLPEGFESCRPAGPRGPRPIRIFDDCDSSPDFGPRGPSPAPRIFEGSGPRSFRPRGPSPVPRGFEEMSPNVSGPKDRLLRPGMFDGDRPQSFGPRDEFSGPDMHDGLFNYTGSTQREFDKRDYPLENFDDSWEGDMPHQVDREPFFRHPRGNGPPQQFHENLFDCRDSAQTNANNSRHCNPSFDEAGRRHLPFNYSDSARDFGQNFAENFSNPRGPRTRTPFPMRPRSPVYPVPHRAQQFDDFRDQAFEIETDEPHFSNPANHSFVDGIGCERAAQMKGRRHNPPQNLRGPRAPSPHFNEQRMLPSRHTTRPNDNSCSSNFSLPSALKPPRLKAPNASEFQSLTQSCIRFDGPVKESDVQLLRRSGPLLPTPPGCPIKFHNPRMQRPYLHETNLPQRCSARGKAAVNSGIIADNQRETSQDFDREEELHEYSSHCRDAEGRYIPARGGYKS</sequence>
<feature type="compositionally biased region" description="Basic and acidic residues" evidence="1">
    <location>
        <begin position="416"/>
        <end position="427"/>
    </location>
</feature>
<feature type="compositionally biased region" description="Basic residues" evidence="1">
    <location>
        <begin position="121"/>
        <end position="136"/>
    </location>
</feature>
<feature type="region of interest" description="Disordered" evidence="1">
    <location>
        <begin position="488"/>
        <end position="514"/>
    </location>
</feature>
<feature type="compositionally biased region" description="Polar residues" evidence="1">
    <location>
        <begin position="25"/>
        <end position="45"/>
    </location>
</feature>
<feature type="region of interest" description="Disordered" evidence="1">
    <location>
        <begin position="561"/>
        <end position="599"/>
    </location>
</feature>
<feature type="compositionally biased region" description="Basic and acidic residues" evidence="1">
    <location>
        <begin position="375"/>
        <end position="386"/>
    </location>
</feature>
<reference evidence="2 3" key="1">
    <citation type="journal article" date="2019" name="Genome Biol. Evol.">
        <title>Whole-Genome Sequencing of the Giant Devil Catfish, Bagarius yarrelli.</title>
        <authorList>
            <person name="Jiang W."/>
            <person name="Lv Y."/>
            <person name="Cheng L."/>
            <person name="Yang K."/>
            <person name="Chao B."/>
            <person name="Wang X."/>
            <person name="Li Y."/>
            <person name="Pan X."/>
            <person name="You X."/>
            <person name="Zhang Y."/>
            <person name="Yang J."/>
            <person name="Li J."/>
            <person name="Zhang X."/>
            <person name="Liu S."/>
            <person name="Sun C."/>
            <person name="Yang J."/>
            <person name="Shi Q."/>
        </authorList>
    </citation>
    <scope>NUCLEOTIDE SEQUENCE [LARGE SCALE GENOMIC DNA]</scope>
    <source>
        <strain evidence="2">JWS20170419001</strain>
        <tissue evidence="2">Muscle</tissue>
    </source>
</reference>
<feature type="compositionally biased region" description="Basic and acidic residues" evidence="1">
    <location>
        <begin position="238"/>
        <end position="249"/>
    </location>
</feature>
<comment type="caution">
    <text evidence="2">The sequence shown here is derived from an EMBL/GenBank/DDBJ whole genome shotgun (WGS) entry which is preliminary data.</text>
</comment>
<dbReference type="EMBL" id="VCAZ01000142">
    <property type="protein sequence ID" value="TSX72102.1"/>
    <property type="molecule type" value="Genomic_DNA"/>
</dbReference>
<gene>
    <name evidence="2" type="ORF">Baya_13963</name>
</gene>
<feature type="compositionally biased region" description="Low complexity" evidence="1">
    <location>
        <begin position="494"/>
        <end position="503"/>
    </location>
</feature>
<feature type="compositionally biased region" description="Pro residues" evidence="1">
    <location>
        <begin position="504"/>
        <end position="513"/>
    </location>
</feature>
<feature type="region of interest" description="Disordered" evidence="1">
    <location>
        <begin position="308"/>
        <end position="441"/>
    </location>
</feature>
<feature type="compositionally biased region" description="Basic and acidic residues" evidence="1">
    <location>
        <begin position="695"/>
        <end position="714"/>
    </location>
</feature>
<feature type="compositionally biased region" description="Polar residues" evidence="1">
    <location>
        <begin position="146"/>
        <end position="161"/>
    </location>
</feature>
<protein>
    <submittedName>
        <fullName evidence="2">Uncharacterized protein</fullName>
    </submittedName>
</protein>